<keyword evidence="4" id="KW-0645">Protease</keyword>
<evidence type="ECO:0000256" key="1">
    <source>
        <dbReference type="SAM" id="SignalP"/>
    </source>
</evidence>
<dbReference type="Pfam" id="PF17899">
    <property type="entry name" value="Peptidase_M61_N"/>
    <property type="match status" value="1"/>
</dbReference>
<evidence type="ECO:0000313" key="4">
    <source>
        <dbReference type="EMBL" id="SFN15728.1"/>
    </source>
</evidence>
<name>A0A1I4WPN0_9FLAO</name>
<keyword evidence="4" id="KW-0378">Hydrolase</keyword>
<dbReference type="InterPro" id="IPR027268">
    <property type="entry name" value="Peptidase_M4/M1_CTD_sf"/>
</dbReference>
<dbReference type="SUPFAM" id="SSF55486">
    <property type="entry name" value="Metalloproteases ('zincins'), catalytic domain"/>
    <property type="match status" value="1"/>
</dbReference>
<dbReference type="Gene3D" id="2.60.40.3650">
    <property type="match status" value="1"/>
</dbReference>
<gene>
    <name evidence="4" type="ORF">SAMN05444143_10749</name>
</gene>
<keyword evidence="1" id="KW-0732">Signal</keyword>
<feature type="domain" description="Peptidase M61 catalytic" evidence="2">
    <location>
        <begin position="309"/>
        <end position="418"/>
    </location>
</feature>
<dbReference type="InterPro" id="IPR007963">
    <property type="entry name" value="Peptidase_M61_catalytic"/>
</dbReference>
<dbReference type="EMBL" id="FOUT01000007">
    <property type="protein sequence ID" value="SFN15728.1"/>
    <property type="molecule type" value="Genomic_DNA"/>
</dbReference>
<dbReference type="GO" id="GO:0008237">
    <property type="term" value="F:metallopeptidase activity"/>
    <property type="evidence" value="ECO:0007669"/>
    <property type="project" value="UniProtKB-KW"/>
</dbReference>
<dbReference type="Proteomes" id="UP000182961">
    <property type="component" value="Unassembled WGS sequence"/>
</dbReference>
<accession>A0A1I4WPN0</accession>
<feature type="chain" id="PRO_5010329525" evidence="1">
    <location>
        <begin position="23"/>
        <end position="620"/>
    </location>
</feature>
<dbReference type="AlphaFoldDB" id="A0A1I4WPN0"/>
<organism evidence="4 5">
    <name type="scientific">Flavobacterium succinicans</name>
    <dbReference type="NCBI Taxonomy" id="29536"/>
    <lineage>
        <taxon>Bacteria</taxon>
        <taxon>Pseudomonadati</taxon>
        <taxon>Bacteroidota</taxon>
        <taxon>Flavobacteriia</taxon>
        <taxon>Flavobacteriales</taxon>
        <taxon>Flavobacteriaceae</taxon>
        <taxon>Flavobacterium</taxon>
    </lineage>
</organism>
<evidence type="ECO:0000259" key="2">
    <source>
        <dbReference type="Pfam" id="PF05299"/>
    </source>
</evidence>
<proteinExistence type="predicted"/>
<evidence type="ECO:0000313" key="5">
    <source>
        <dbReference type="Proteomes" id="UP000182961"/>
    </source>
</evidence>
<dbReference type="Pfam" id="PF05299">
    <property type="entry name" value="Peptidase_M61"/>
    <property type="match status" value="1"/>
</dbReference>
<sequence length="620" mass="70003">MKKHLLLILLLQLVIWSCSTTKDTVRSSKNEVKATLDLVNVSNDKVKVTIKPAQITATTISYQLAKIIPGTYAIADYGRYVDDFKAYDASGKELPVTKKDVNTWTISNANQLDRVEYLINDTYDSEEGQAFAENSTTIFSPAGTNILQGENFMLNLCGFVGYFDNQKDFTYKLTVNHPKDLVGTTALIDTDKSDTNDIFQLSRYAEVVDSPIMYAKPDVSSFFVDGMDVYLHVYSPRNKSINSQALLPDIKKMITAQKKFLGKINTTKKYAILVYITSMNNDDAKGLGALEHNTSTTATFKDDMKITELIHVISHEFFHTLTPLKVHSKEIHDFDFNQPQMSQHLWMYEGFTEYFANLFQVKEGLIDAAVFYNTMSEKLLNSRTYFKDDLSFTEMSKNVLVPAMKKQYPNVYEKGALMAMCLDVIIRDKSNGKRGILSVMGELSQIYGPTRPFDDNAFIAEFTKITYPEVGEFLQTHIVKGVPINYNEYLSKVGVSTTKVQIPVKIAFYFDNKMFLKMDEKKNVYIDAKDGSNEFIKAIGFENNDQVMELNGIPVNGEDINKLLMPVYGLEVGAPFKAKIIRNGSEKQLSGSVILNTSEGDGFRYTDTSKQALNQLWLKG</sequence>
<feature type="signal peptide" evidence="1">
    <location>
        <begin position="1"/>
        <end position="22"/>
    </location>
</feature>
<protein>
    <submittedName>
        <fullName evidence="4">Predicted metalloprotease, contains C-terminal PDZ domain</fullName>
    </submittedName>
</protein>
<feature type="domain" description="Peptidase M61 N-terminal" evidence="3">
    <location>
        <begin position="35"/>
        <end position="216"/>
    </location>
</feature>
<dbReference type="RefSeq" id="WP_024980875.1">
    <property type="nucleotide sequence ID" value="NZ_CBCRUM010000013.1"/>
</dbReference>
<dbReference type="eggNOG" id="COG3975">
    <property type="taxonomic scope" value="Bacteria"/>
</dbReference>
<dbReference type="Gene3D" id="1.10.390.10">
    <property type="entry name" value="Neutral Protease Domain 2"/>
    <property type="match status" value="1"/>
</dbReference>
<evidence type="ECO:0000259" key="3">
    <source>
        <dbReference type="Pfam" id="PF17899"/>
    </source>
</evidence>
<dbReference type="GO" id="GO:0006508">
    <property type="term" value="P:proteolysis"/>
    <property type="evidence" value="ECO:0007669"/>
    <property type="project" value="UniProtKB-KW"/>
</dbReference>
<keyword evidence="4" id="KW-0482">Metalloprotease</keyword>
<dbReference type="InterPro" id="IPR040756">
    <property type="entry name" value="Peptidase_M61_N"/>
</dbReference>
<reference evidence="5" key="1">
    <citation type="submission" date="2016-10" db="EMBL/GenBank/DDBJ databases">
        <authorList>
            <person name="Varghese N."/>
            <person name="Submissions S."/>
        </authorList>
    </citation>
    <scope>NUCLEOTIDE SEQUENCE [LARGE SCALE GENOMIC DNA]</scope>
    <source>
        <strain evidence="5">DSM 4002</strain>
    </source>
</reference>
<keyword evidence="5" id="KW-1185">Reference proteome</keyword>